<dbReference type="AlphaFoldDB" id="A0A9N9IE88"/>
<feature type="non-terminal residue" evidence="2">
    <location>
        <position position="610"/>
    </location>
</feature>
<keyword evidence="3" id="KW-1185">Reference proteome</keyword>
<dbReference type="OrthoDB" id="2410986at2759"/>
<dbReference type="EMBL" id="CAJVPY010012328">
    <property type="protein sequence ID" value="CAG8733382.1"/>
    <property type="molecule type" value="Genomic_DNA"/>
</dbReference>
<comment type="caution">
    <text evidence="2">The sequence shown here is derived from an EMBL/GenBank/DDBJ whole genome shotgun (WGS) entry which is preliminary data.</text>
</comment>
<evidence type="ECO:0000313" key="3">
    <source>
        <dbReference type="Proteomes" id="UP000789405"/>
    </source>
</evidence>
<feature type="region of interest" description="Disordered" evidence="1">
    <location>
        <begin position="580"/>
        <end position="610"/>
    </location>
</feature>
<reference evidence="2" key="1">
    <citation type="submission" date="2021-06" db="EMBL/GenBank/DDBJ databases">
        <authorList>
            <person name="Kallberg Y."/>
            <person name="Tangrot J."/>
            <person name="Rosling A."/>
        </authorList>
    </citation>
    <scope>NUCLEOTIDE SEQUENCE</scope>
    <source>
        <strain evidence="2">MA453B</strain>
    </source>
</reference>
<evidence type="ECO:0000256" key="1">
    <source>
        <dbReference type="SAM" id="MobiDB-lite"/>
    </source>
</evidence>
<evidence type="ECO:0000313" key="2">
    <source>
        <dbReference type="EMBL" id="CAG8733382.1"/>
    </source>
</evidence>
<protein>
    <submittedName>
        <fullName evidence="2">2785_t:CDS:1</fullName>
    </submittedName>
</protein>
<dbReference type="Proteomes" id="UP000789405">
    <property type="component" value="Unassembled WGS sequence"/>
</dbReference>
<feature type="compositionally biased region" description="Polar residues" evidence="1">
    <location>
        <begin position="580"/>
        <end position="589"/>
    </location>
</feature>
<sequence length="610" mass="69088">MPNDNISELTEYPSSIVTMWVLLEGKASAVEVDVDQKNYMTRNFNLDRLKPILKEEFSELQDVARSEIEIFTYNDRTNPLPPDTNLSLLSEKVTGTSPLVIRYPLSTSNVIVRCNLSTSWFKSSFPHTSGLWYLVRNIAKSKFQTLRLETVQFSFIHNENNGKQQIENEFQFNKMISKIKPNCEDEREVSISIQVTGRKAYGDWEIGEALNEFLHQKGSTMFDIRSFSIGDLPRPNPPIPEEAIAQLIAELKKRKSAFGIVNRNESTCRDHPYPRRSKGLLLKAEEWIDGTKAYGPIDYSIFIEEVLVLVQEVKKDDFEKGTAQNIAQIHSAVESRKRRIKIDPGDEEVPVVMYGIVTNALQWYFLRWAGSSDDPTVELSGPLTCEFNSNSLEQVKIILSCIASILQYQVRGYDDDSKRTLAQDFIQEVSSGFTDKEIIEVVDILTTNTTIEVELAYLFLKKRFEMGVQELMDIIKHLSGLTLETLRKRTQRSIKLYKLIKKIGVDKIKNIKTFSEKVRPKVPLEQNGVVNHISNTDSTNIISRADMTKKTSPIAQASAPSIFEPEVDVSISPVSVNSKTKISVGSTSKTGKKALSKKTLSEKQNNSAYT</sequence>
<organism evidence="2 3">
    <name type="scientific">Dentiscutata erythropus</name>
    <dbReference type="NCBI Taxonomy" id="1348616"/>
    <lineage>
        <taxon>Eukaryota</taxon>
        <taxon>Fungi</taxon>
        <taxon>Fungi incertae sedis</taxon>
        <taxon>Mucoromycota</taxon>
        <taxon>Glomeromycotina</taxon>
        <taxon>Glomeromycetes</taxon>
        <taxon>Diversisporales</taxon>
        <taxon>Gigasporaceae</taxon>
        <taxon>Dentiscutata</taxon>
    </lineage>
</organism>
<proteinExistence type="predicted"/>
<accession>A0A9N9IE88</accession>
<gene>
    <name evidence="2" type="ORF">DERYTH_LOCUS15326</name>
</gene>
<name>A0A9N9IE88_9GLOM</name>